<evidence type="ECO:0000313" key="4">
    <source>
        <dbReference type="Proteomes" id="UP001266305"/>
    </source>
</evidence>
<organism evidence="3 4">
    <name type="scientific">Saguinus oedipus</name>
    <name type="common">Cotton-top tamarin</name>
    <name type="synonym">Oedipomidas oedipus</name>
    <dbReference type="NCBI Taxonomy" id="9490"/>
    <lineage>
        <taxon>Eukaryota</taxon>
        <taxon>Metazoa</taxon>
        <taxon>Chordata</taxon>
        <taxon>Craniata</taxon>
        <taxon>Vertebrata</taxon>
        <taxon>Euteleostomi</taxon>
        <taxon>Mammalia</taxon>
        <taxon>Eutheria</taxon>
        <taxon>Euarchontoglires</taxon>
        <taxon>Primates</taxon>
        <taxon>Haplorrhini</taxon>
        <taxon>Platyrrhini</taxon>
        <taxon>Cebidae</taxon>
        <taxon>Callitrichinae</taxon>
        <taxon>Saguinus</taxon>
    </lineage>
</organism>
<protein>
    <recommendedName>
        <fullName evidence="2">Thyroglobulin type-1 domain-containing protein</fullName>
    </recommendedName>
</protein>
<evidence type="ECO:0000259" key="2">
    <source>
        <dbReference type="Pfam" id="PF00086"/>
    </source>
</evidence>
<dbReference type="Pfam" id="PF00086">
    <property type="entry name" value="Thyroglobulin_1"/>
    <property type="match status" value="1"/>
</dbReference>
<accession>A0ABQ9UDG3</accession>
<dbReference type="InterPro" id="IPR000716">
    <property type="entry name" value="Thyroglobulin_1"/>
</dbReference>
<dbReference type="InterPro" id="IPR036857">
    <property type="entry name" value="Thyroglobulin_1_sf"/>
</dbReference>
<dbReference type="SUPFAM" id="SSF57610">
    <property type="entry name" value="Thyroglobulin type-1 domain"/>
    <property type="match status" value="1"/>
</dbReference>
<proteinExistence type="predicted"/>
<feature type="domain" description="Thyroglobulin type-1" evidence="2">
    <location>
        <begin position="50"/>
        <end position="79"/>
    </location>
</feature>
<name>A0ABQ9UDG3_SAGOE</name>
<comment type="caution">
    <text evidence="3">The sequence shown here is derived from an EMBL/GenBank/DDBJ whole genome shotgun (WGS) entry which is preliminary data.</text>
</comment>
<evidence type="ECO:0000313" key="3">
    <source>
        <dbReference type="EMBL" id="KAK2095026.1"/>
    </source>
</evidence>
<reference evidence="3 4" key="1">
    <citation type="submission" date="2023-05" db="EMBL/GenBank/DDBJ databases">
        <title>B98-5 Cell Line De Novo Hybrid Assembly: An Optical Mapping Approach.</title>
        <authorList>
            <person name="Kananen K."/>
            <person name="Auerbach J.A."/>
            <person name="Kautto E."/>
            <person name="Blachly J.S."/>
        </authorList>
    </citation>
    <scope>NUCLEOTIDE SEQUENCE [LARGE SCALE GENOMIC DNA]</scope>
    <source>
        <strain evidence="3">B95-8</strain>
        <tissue evidence="3">Cell line</tissue>
    </source>
</reference>
<dbReference type="CDD" id="cd00191">
    <property type="entry name" value="TY"/>
    <property type="match status" value="1"/>
</dbReference>
<sequence>MATLVRNPNPPQMSAGVEKELRRQFAATWEEAAFSFYQSRRFSLDDSAGASASLRSGPYVPQCDAFGNWEPTQCYAGTGKVAKALLVCR</sequence>
<dbReference type="EMBL" id="JASSZA010000013">
    <property type="protein sequence ID" value="KAK2095026.1"/>
    <property type="molecule type" value="Genomic_DNA"/>
</dbReference>
<keyword evidence="1" id="KW-1015">Disulfide bond</keyword>
<dbReference type="Proteomes" id="UP001266305">
    <property type="component" value="Unassembled WGS sequence"/>
</dbReference>
<keyword evidence="4" id="KW-1185">Reference proteome</keyword>
<dbReference type="Gene3D" id="4.10.800.10">
    <property type="entry name" value="Thyroglobulin type-1"/>
    <property type="match status" value="1"/>
</dbReference>
<gene>
    <name evidence="3" type="ORF">P7K49_026442</name>
</gene>
<evidence type="ECO:0000256" key="1">
    <source>
        <dbReference type="ARBA" id="ARBA00023157"/>
    </source>
</evidence>